<accession>X1HJ04</accession>
<name>X1HJ04_9ZZZZ</name>
<evidence type="ECO:0000313" key="1">
    <source>
        <dbReference type="EMBL" id="GAH45308.1"/>
    </source>
</evidence>
<organism evidence="1">
    <name type="scientific">marine sediment metagenome</name>
    <dbReference type="NCBI Taxonomy" id="412755"/>
    <lineage>
        <taxon>unclassified sequences</taxon>
        <taxon>metagenomes</taxon>
        <taxon>ecological metagenomes</taxon>
    </lineage>
</organism>
<dbReference type="Gene3D" id="3.60.9.10">
    <property type="entry name" value="Aldehyde ferredoxin oxidoreductase, N-terminal domain"/>
    <property type="match status" value="1"/>
</dbReference>
<reference evidence="1" key="1">
    <citation type="journal article" date="2014" name="Front. Microbiol.">
        <title>High frequency of phylogenetically diverse reductive dehalogenase-homologous genes in deep subseafloor sedimentary metagenomes.</title>
        <authorList>
            <person name="Kawai M."/>
            <person name="Futagami T."/>
            <person name="Toyoda A."/>
            <person name="Takaki Y."/>
            <person name="Nishi S."/>
            <person name="Hori S."/>
            <person name="Arai W."/>
            <person name="Tsubouchi T."/>
            <person name="Morono Y."/>
            <person name="Uchiyama I."/>
            <person name="Ito T."/>
            <person name="Fujiyama A."/>
            <person name="Inagaki F."/>
            <person name="Takami H."/>
        </authorList>
    </citation>
    <scope>NUCLEOTIDE SEQUENCE</scope>
    <source>
        <strain evidence="1">Expedition CK06-06</strain>
    </source>
</reference>
<sequence>MFGLGGKVAWINLSNNQVKIESTGKYKKFIGGRGVG</sequence>
<feature type="non-terminal residue" evidence="1">
    <location>
        <position position="36"/>
    </location>
</feature>
<dbReference type="InterPro" id="IPR036503">
    <property type="entry name" value="Ald_Fedxn_OxRdtase_N_sf"/>
</dbReference>
<dbReference type="AlphaFoldDB" id="X1HJ04"/>
<evidence type="ECO:0008006" key="2">
    <source>
        <dbReference type="Google" id="ProtNLM"/>
    </source>
</evidence>
<protein>
    <recommendedName>
        <fullName evidence="2">Aldehyde ferredoxin oxidoreductase N-terminal domain-containing protein</fullName>
    </recommendedName>
</protein>
<proteinExistence type="predicted"/>
<dbReference type="EMBL" id="BARU01008811">
    <property type="protein sequence ID" value="GAH45308.1"/>
    <property type="molecule type" value="Genomic_DNA"/>
</dbReference>
<gene>
    <name evidence="1" type="ORF">S03H2_17131</name>
</gene>
<comment type="caution">
    <text evidence="1">The sequence shown here is derived from an EMBL/GenBank/DDBJ whole genome shotgun (WGS) entry which is preliminary data.</text>
</comment>